<dbReference type="InterPro" id="IPR022880">
    <property type="entry name" value="DNApol_IV"/>
</dbReference>
<comment type="cofactor">
    <cofactor evidence="15">
        <name>Mg(2+)</name>
        <dbReference type="ChEBI" id="CHEBI:18420"/>
    </cofactor>
    <text evidence="15">Binds 2 magnesium ions per subunit.</text>
</comment>
<dbReference type="RefSeq" id="WP_096205097.1">
    <property type="nucleotide sequence ID" value="NZ_FZMP01000112.1"/>
</dbReference>
<dbReference type="InterPro" id="IPR053848">
    <property type="entry name" value="IMS_HHH_1"/>
</dbReference>
<dbReference type="GO" id="GO:0003887">
    <property type="term" value="F:DNA-directed DNA polymerase activity"/>
    <property type="evidence" value="ECO:0007669"/>
    <property type="project" value="UniProtKB-UniRule"/>
</dbReference>
<dbReference type="Gene3D" id="3.40.1170.60">
    <property type="match status" value="1"/>
</dbReference>
<evidence type="ECO:0000256" key="13">
    <source>
        <dbReference type="ARBA" id="ARBA00023204"/>
    </source>
</evidence>
<keyword evidence="7 15" id="KW-0235">DNA replication</keyword>
<reference evidence="18" key="1">
    <citation type="submission" date="2017-06" db="EMBL/GenBank/DDBJ databases">
        <authorList>
            <person name="Cremers G."/>
        </authorList>
    </citation>
    <scope>NUCLEOTIDE SEQUENCE [LARGE SCALE GENOMIC DNA]</scope>
</reference>
<dbReference type="Gene3D" id="3.30.70.270">
    <property type="match status" value="1"/>
</dbReference>
<dbReference type="PANTHER" id="PTHR11076:SF33">
    <property type="entry name" value="DNA POLYMERASE KAPPA"/>
    <property type="match status" value="1"/>
</dbReference>
<feature type="binding site" evidence="15">
    <location>
        <position position="13"/>
    </location>
    <ligand>
        <name>Mg(2+)</name>
        <dbReference type="ChEBI" id="CHEBI:18420"/>
    </ligand>
</feature>
<evidence type="ECO:0000256" key="8">
    <source>
        <dbReference type="ARBA" id="ARBA00022723"/>
    </source>
</evidence>
<evidence type="ECO:0000256" key="7">
    <source>
        <dbReference type="ARBA" id="ARBA00022705"/>
    </source>
</evidence>
<dbReference type="PANTHER" id="PTHR11076">
    <property type="entry name" value="DNA REPAIR POLYMERASE UMUC / TRANSFERASE FAMILY MEMBER"/>
    <property type="match status" value="1"/>
</dbReference>
<feature type="binding site" evidence="15">
    <location>
        <position position="111"/>
    </location>
    <ligand>
        <name>Mg(2+)</name>
        <dbReference type="ChEBI" id="CHEBI:18420"/>
    </ligand>
</feature>
<keyword evidence="10 15" id="KW-0460">Magnesium</keyword>
<dbReference type="AlphaFoldDB" id="A0A284VN84"/>
<evidence type="ECO:0000256" key="6">
    <source>
        <dbReference type="ARBA" id="ARBA00022695"/>
    </source>
</evidence>
<dbReference type="InterPro" id="IPR050116">
    <property type="entry name" value="DNA_polymerase-Y"/>
</dbReference>
<evidence type="ECO:0000256" key="2">
    <source>
        <dbReference type="ARBA" id="ARBA00010945"/>
    </source>
</evidence>
<keyword evidence="12 15" id="KW-0238">DNA-binding</keyword>
<dbReference type="GO" id="GO:0006261">
    <property type="term" value="P:DNA-templated DNA replication"/>
    <property type="evidence" value="ECO:0007669"/>
    <property type="project" value="UniProtKB-UniRule"/>
</dbReference>
<dbReference type="GO" id="GO:0006281">
    <property type="term" value="P:DNA repair"/>
    <property type="evidence" value="ECO:0007669"/>
    <property type="project" value="UniProtKB-UniRule"/>
</dbReference>
<comment type="subunit">
    <text evidence="15">Monomer.</text>
</comment>
<evidence type="ECO:0000313" key="17">
    <source>
        <dbReference type="EMBL" id="SNQ60669.1"/>
    </source>
</evidence>
<keyword evidence="13 15" id="KW-0234">DNA repair</keyword>
<evidence type="ECO:0000256" key="10">
    <source>
        <dbReference type="ARBA" id="ARBA00022842"/>
    </source>
</evidence>
<evidence type="ECO:0000256" key="14">
    <source>
        <dbReference type="ARBA" id="ARBA00049244"/>
    </source>
</evidence>
<dbReference type="InterPro" id="IPR043128">
    <property type="entry name" value="Rev_trsase/Diguanyl_cyclase"/>
</dbReference>
<dbReference type="PROSITE" id="PS50173">
    <property type="entry name" value="UMUC"/>
    <property type="match status" value="1"/>
</dbReference>
<feature type="domain" description="UmuC" evidence="16">
    <location>
        <begin position="9"/>
        <end position="193"/>
    </location>
</feature>
<dbReference type="CDD" id="cd03586">
    <property type="entry name" value="PolY_Pol_IV_kappa"/>
    <property type="match status" value="1"/>
</dbReference>
<dbReference type="InterPro" id="IPR036775">
    <property type="entry name" value="DNA_pol_Y-fam_lit_finger_sf"/>
</dbReference>
<dbReference type="Gene3D" id="3.30.1490.100">
    <property type="entry name" value="DNA polymerase, Y-family, little finger domain"/>
    <property type="match status" value="1"/>
</dbReference>
<feature type="active site" evidence="15">
    <location>
        <position position="112"/>
    </location>
</feature>
<dbReference type="InterPro" id="IPR017961">
    <property type="entry name" value="DNA_pol_Y-fam_little_finger"/>
</dbReference>
<evidence type="ECO:0000256" key="11">
    <source>
        <dbReference type="ARBA" id="ARBA00022932"/>
    </source>
</evidence>
<dbReference type="GO" id="GO:0042276">
    <property type="term" value="P:error-prone translesion synthesis"/>
    <property type="evidence" value="ECO:0007669"/>
    <property type="project" value="TreeGrafter"/>
</dbReference>
<dbReference type="SUPFAM" id="SSF100879">
    <property type="entry name" value="Lesion bypass DNA polymerase (Y-family), little finger domain"/>
    <property type="match status" value="1"/>
</dbReference>
<evidence type="ECO:0000256" key="1">
    <source>
        <dbReference type="ARBA" id="ARBA00004496"/>
    </source>
</evidence>
<evidence type="ECO:0000256" key="15">
    <source>
        <dbReference type="HAMAP-Rule" id="MF_01113"/>
    </source>
</evidence>
<proteinExistence type="inferred from homology"/>
<dbReference type="HAMAP" id="MF_01113">
    <property type="entry name" value="DNApol_IV"/>
    <property type="match status" value="1"/>
</dbReference>
<dbReference type="Pfam" id="PF00817">
    <property type="entry name" value="IMS"/>
    <property type="match status" value="1"/>
</dbReference>
<protein>
    <recommendedName>
        <fullName evidence="15">DNA polymerase IV</fullName>
        <shortName evidence="15">Pol IV</shortName>
        <ecNumber evidence="15">2.7.7.7</ecNumber>
    </recommendedName>
</protein>
<sequence>MSNNISRIILHIDMDYFFAQCEEREHPEIKGKPVVICVYSGRGGDSGAVSTSNYEARKLGVKAGIPIYRAKKLAPDAVFLPVNMELYRSISDEVMEILRSYCERFEQESVDEAFCELTGKVSDFDEAKLLAARIKDEIKQRTGLTCSAGVAPNKLVAKIASDFQKPDGLTVVRPDEILRFLSSLKITDLIGVGKKTSERLNELGVKTIGDLSKLSKDDLIREFGQAKGAWLKQASQGIDDSQVEEREGTEQIGRIITLKENTRELKVILDAVDKLSEDVYRKLETRKLSFKSVSFIAISTDLKTRTKSRTLGAPAKDFETLKSTAHELAKAFLNEHHFLLRRVGVRVANLAGEKEQKTLGEF</sequence>
<dbReference type="InterPro" id="IPR001126">
    <property type="entry name" value="UmuC"/>
</dbReference>
<dbReference type="OrthoDB" id="372207at2157"/>
<dbReference type="EC" id="2.7.7.7" evidence="15"/>
<evidence type="ECO:0000259" key="16">
    <source>
        <dbReference type="PROSITE" id="PS50173"/>
    </source>
</evidence>
<evidence type="ECO:0000256" key="5">
    <source>
        <dbReference type="ARBA" id="ARBA00022679"/>
    </source>
</evidence>
<keyword evidence="8 15" id="KW-0479">Metal-binding</keyword>
<dbReference type="SUPFAM" id="SSF56672">
    <property type="entry name" value="DNA/RNA polymerases"/>
    <property type="match status" value="1"/>
</dbReference>
<comment type="similarity">
    <text evidence="2 15">Belongs to the DNA polymerase type-Y family.</text>
</comment>
<dbReference type="Pfam" id="PF11799">
    <property type="entry name" value="IMS_C"/>
    <property type="match status" value="1"/>
</dbReference>
<dbReference type="Pfam" id="PF21999">
    <property type="entry name" value="IMS_HHH_1"/>
    <property type="match status" value="1"/>
</dbReference>
<dbReference type="GO" id="GO:0005737">
    <property type="term" value="C:cytoplasm"/>
    <property type="evidence" value="ECO:0007669"/>
    <property type="project" value="UniProtKB-SubCell"/>
</dbReference>
<keyword evidence="5 15" id="KW-0808">Transferase</keyword>
<dbReference type="InterPro" id="IPR043502">
    <property type="entry name" value="DNA/RNA_pol_sf"/>
</dbReference>
<feature type="site" description="Substrate discrimination" evidence="15">
    <location>
        <position position="18"/>
    </location>
</feature>
<keyword evidence="18" id="KW-1185">Reference proteome</keyword>
<keyword evidence="9 15" id="KW-0227">DNA damage</keyword>
<evidence type="ECO:0000313" key="18">
    <source>
        <dbReference type="Proteomes" id="UP000218615"/>
    </source>
</evidence>
<gene>
    <name evidence="15 17" type="primary">dbh</name>
    <name evidence="17" type="ORF">MNV_20045</name>
</gene>
<dbReference type="GO" id="GO:0000287">
    <property type="term" value="F:magnesium ion binding"/>
    <property type="evidence" value="ECO:0007669"/>
    <property type="project" value="UniProtKB-UniRule"/>
</dbReference>
<dbReference type="NCBIfam" id="NF002292">
    <property type="entry name" value="PRK01216.1"/>
    <property type="match status" value="1"/>
</dbReference>
<dbReference type="GO" id="GO:0003684">
    <property type="term" value="F:damaged DNA binding"/>
    <property type="evidence" value="ECO:0007669"/>
    <property type="project" value="InterPro"/>
</dbReference>
<dbReference type="Proteomes" id="UP000218615">
    <property type="component" value="Unassembled WGS sequence"/>
</dbReference>
<evidence type="ECO:0000256" key="4">
    <source>
        <dbReference type="ARBA" id="ARBA00022490"/>
    </source>
</evidence>
<comment type="subcellular location">
    <subcellularLocation>
        <location evidence="1 15">Cytoplasm</location>
    </subcellularLocation>
</comment>
<evidence type="ECO:0000256" key="12">
    <source>
        <dbReference type="ARBA" id="ARBA00023125"/>
    </source>
</evidence>
<keyword evidence="4 15" id="KW-0963">Cytoplasm</keyword>
<evidence type="ECO:0000256" key="3">
    <source>
        <dbReference type="ARBA" id="ARBA00022457"/>
    </source>
</evidence>
<comment type="function">
    <text evidence="15">Poorly processive, error-prone DNA polymerase involved in untargeted mutagenesis. Copies undamaged DNA at stalled replication forks, which arise in vivo from mismatched or misaligned primer ends. These misaligned primers can be extended by PolIV. Exhibits no 3'-5' exonuclease (proofreading) activity. May be involved in translesional synthesis.</text>
</comment>
<dbReference type="Gene3D" id="1.10.150.20">
    <property type="entry name" value="5' to 3' exonuclease, C-terminal subdomain"/>
    <property type="match status" value="1"/>
</dbReference>
<comment type="catalytic activity">
    <reaction evidence="14 15">
        <text>DNA(n) + a 2'-deoxyribonucleoside 5'-triphosphate = DNA(n+1) + diphosphate</text>
        <dbReference type="Rhea" id="RHEA:22508"/>
        <dbReference type="Rhea" id="RHEA-COMP:17339"/>
        <dbReference type="Rhea" id="RHEA-COMP:17340"/>
        <dbReference type="ChEBI" id="CHEBI:33019"/>
        <dbReference type="ChEBI" id="CHEBI:61560"/>
        <dbReference type="ChEBI" id="CHEBI:173112"/>
        <dbReference type="EC" id="2.7.7.7"/>
    </reaction>
</comment>
<keyword evidence="3 15" id="KW-0515">Mutator protein</keyword>
<organism evidence="17 18">
    <name type="scientific">Candidatus Methanoperedens nitratireducens</name>
    <dbReference type="NCBI Taxonomy" id="1392998"/>
    <lineage>
        <taxon>Archaea</taxon>
        <taxon>Methanobacteriati</taxon>
        <taxon>Methanobacteriota</taxon>
        <taxon>Stenosarchaea group</taxon>
        <taxon>Methanomicrobia</taxon>
        <taxon>Methanosarcinales</taxon>
        <taxon>ANME-2 cluster</taxon>
        <taxon>Candidatus Methanoperedentaceae</taxon>
        <taxon>Candidatus Methanoperedens</taxon>
    </lineage>
</organism>
<keyword evidence="6 15" id="KW-0548">Nucleotidyltransferase</keyword>
<accession>A0A284VN84</accession>
<evidence type="ECO:0000256" key="9">
    <source>
        <dbReference type="ARBA" id="ARBA00022763"/>
    </source>
</evidence>
<dbReference type="EMBL" id="FZMP01000112">
    <property type="protein sequence ID" value="SNQ60669.1"/>
    <property type="molecule type" value="Genomic_DNA"/>
</dbReference>
<name>A0A284VN84_9EURY</name>
<keyword evidence="11 15" id="KW-0239">DNA-directed DNA polymerase</keyword>
<dbReference type="NCBIfam" id="NF002677">
    <property type="entry name" value="PRK02406.1"/>
    <property type="match status" value="1"/>
</dbReference>